<keyword evidence="2" id="KW-0378">Hydrolase</keyword>
<comment type="caution">
    <text evidence="2">The sequence shown here is derived from an EMBL/GenBank/DDBJ whole genome shotgun (WGS) entry which is preliminary data.</text>
</comment>
<feature type="domain" description="Hydantoinase B/oxoprolinase" evidence="1">
    <location>
        <begin position="12"/>
        <end position="536"/>
    </location>
</feature>
<organism evidence="2 3">
    <name type="scientific">Rhizobium skierniewicense</name>
    <dbReference type="NCBI Taxonomy" id="984260"/>
    <lineage>
        <taxon>Bacteria</taxon>
        <taxon>Pseudomonadati</taxon>
        <taxon>Pseudomonadota</taxon>
        <taxon>Alphaproteobacteria</taxon>
        <taxon>Hyphomicrobiales</taxon>
        <taxon>Rhizobiaceae</taxon>
        <taxon>Rhizobium/Agrobacterium group</taxon>
        <taxon>Rhizobium</taxon>
    </lineage>
</organism>
<evidence type="ECO:0000259" key="1">
    <source>
        <dbReference type="Pfam" id="PF02538"/>
    </source>
</evidence>
<dbReference type="GO" id="GO:0005829">
    <property type="term" value="C:cytosol"/>
    <property type="evidence" value="ECO:0007669"/>
    <property type="project" value="TreeGrafter"/>
</dbReference>
<dbReference type="GO" id="GO:0047423">
    <property type="term" value="F:N-methylhydantoinase (ATP-hydrolyzing) activity"/>
    <property type="evidence" value="ECO:0007669"/>
    <property type="project" value="UniProtKB-EC"/>
</dbReference>
<dbReference type="GO" id="GO:0017168">
    <property type="term" value="F:5-oxoprolinase (ATP-hydrolyzing) activity"/>
    <property type="evidence" value="ECO:0007669"/>
    <property type="project" value="TreeGrafter"/>
</dbReference>
<accession>A0A7W6C7X0</accession>
<proteinExistence type="predicted"/>
<evidence type="ECO:0000313" key="2">
    <source>
        <dbReference type="EMBL" id="MBB3944474.1"/>
    </source>
</evidence>
<dbReference type="InterPro" id="IPR003692">
    <property type="entry name" value="Hydantoinase_B"/>
</dbReference>
<gene>
    <name evidence="2" type="ORF">GGQ73_000397</name>
</gene>
<protein>
    <submittedName>
        <fullName evidence="2">N-methylhydantoinase B</fullName>
        <ecNumber evidence="2">3.5.2.14</ecNumber>
    </submittedName>
</protein>
<dbReference type="EMBL" id="JACIDV010000001">
    <property type="protein sequence ID" value="MBB3944474.1"/>
    <property type="molecule type" value="Genomic_DNA"/>
</dbReference>
<dbReference type="PANTHER" id="PTHR11365">
    <property type="entry name" value="5-OXOPROLINASE RELATED"/>
    <property type="match status" value="1"/>
</dbReference>
<dbReference type="Pfam" id="PF02538">
    <property type="entry name" value="Hydantoinase_B"/>
    <property type="match status" value="1"/>
</dbReference>
<dbReference type="InterPro" id="IPR045079">
    <property type="entry name" value="Oxoprolinase-like"/>
</dbReference>
<sequence>MTKFAETENGLDPVTFEVLKNSFITTVDQMAEQMLRTCYSFVIYNRDFSNALHDADGNSVAQGNYDIAVHVGTLHNTCKEVIRVFEGDMAPGDVYAINDPYAGGTHFSDVRLVRPIFDEDTLIGFAQSNGHWSDLGGSVPGSFDVTARDMFREGLRITPVRLFRQGRFCSDVANMIAANTRDPASIIGDIHSQAQATQAAERELLRLTKKYGRHKVTRGMEEVQDYVERAVRKRLAELPDGTWETVDYIDRDLGAGEGMIPIRIKMTIKGDAVHYDFTGSHSTIASMYNSAPGATFSAVVAGMKTFFPDLPLNSGFYRMIHVTAPKNSVVSAEWPVAVTGFLMPFEKIMNAIFEMWSQIMPERAIACAFNLEYLLAGGRDARKPEKPIFMFYEWLPGGWGGRNGKDGADVTTACFGTGLMSQPNEGNERVNPTRTTEFQIKRDSAGPGKWRGGVGVQKTSLLLEAEGAVMSYICDRERAVVWGVEGGLPSMPHGLTIRRAGEDADTWLGSVFSDYPVYTGDEFARPTAGGGGFGDPLERDPSHVMEDVIDDYVSIERAKVDYGVVVKVIDADLCAYEVDSAATQAARDEIRANRKDWARMDPHAVSARYKAGEIDSLDAVRRFAVILDWESGDVLEKTTAQFRESFEKRSVAHWG</sequence>
<dbReference type="RefSeq" id="WP_183893517.1">
    <property type="nucleotide sequence ID" value="NZ_JACIDV010000001.1"/>
</dbReference>
<dbReference type="Proteomes" id="UP000565286">
    <property type="component" value="Unassembled WGS sequence"/>
</dbReference>
<name>A0A7W6C7X0_9HYPH</name>
<dbReference type="AlphaFoldDB" id="A0A7W6C7X0"/>
<dbReference type="GO" id="GO:0006749">
    <property type="term" value="P:glutathione metabolic process"/>
    <property type="evidence" value="ECO:0007669"/>
    <property type="project" value="TreeGrafter"/>
</dbReference>
<dbReference type="EC" id="3.5.2.14" evidence="2"/>
<reference evidence="2 3" key="1">
    <citation type="submission" date="2020-08" db="EMBL/GenBank/DDBJ databases">
        <title>Genomic Encyclopedia of Type Strains, Phase IV (KMG-IV): sequencing the most valuable type-strain genomes for metagenomic binning, comparative biology and taxonomic classification.</title>
        <authorList>
            <person name="Goeker M."/>
        </authorList>
    </citation>
    <scope>NUCLEOTIDE SEQUENCE [LARGE SCALE GENOMIC DNA]</scope>
    <source>
        <strain evidence="2 3">DSM 26438</strain>
    </source>
</reference>
<keyword evidence="3" id="KW-1185">Reference proteome</keyword>
<dbReference type="PANTHER" id="PTHR11365:SF23">
    <property type="entry name" value="HYPOTHETICAL 5-OXOPROLINASE (EUROFUNG)-RELATED"/>
    <property type="match status" value="1"/>
</dbReference>
<evidence type="ECO:0000313" key="3">
    <source>
        <dbReference type="Proteomes" id="UP000565286"/>
    </source>
</evidence>